<evidence type="ECO:0000313" key="3">
    <source>
        <dbReference type="EMBL" id="CAH2104652.1"/>
    </source>
</evidence>
<sequence length="2497" mass="288126">MTLEEDLKETCSRLTSVRATDRKKNAEKLKDFLTRNAVPSLLTSNTLKKSGYTWNHIFDDINDYIMKEVEKFEVAKSFHTVTAPLCTSLIHLCVSGANKGHAYIKCEKITEACLNILNDSRLTRAIGDAYLNLLYKYVFPNDYYSGYISPSTWESFLDVCTTACLTNNSQLDNLIKIRLLLSVIKTASNCCQFAIPLRDSLPKLKKCCLQMLNDKKVQEFVIEIVILLLESLSLESRLMMCEFSEVILPKIFKFYENSMEKKKKSLFFKLLKMTILIHHPLGRVQNASGALAFNWFTWHKDLHSILEIVCLEINFIQKSRITSDNLMINCNYFYYTAASVFYQIFNVVEDNKEEEPDNSAKKLKLSLNKNKSFADLVDELRLNSVPWIGIISMYVKHFNSSISIEQYVMLLRLLENIVSVNKDVNWEYFENLTCSAIKHLMSTPDWKQHDHLELLITLWNTCIRNATVANTSHKAMHTIIQVILSLVPLKYQNVQPLLALYLEKGMPVNDYSLKTLNMCFYKFYRKCCNLDVRRRCFTWLTYENMATLDSVIIKEFLIRLICNENLPTKEISDIQSELEVYDEIFFDIEKGILRSEFENIETKHPTVTAIKANENYEINGEMYNIILTYLEQGLSQILQKLIDGDIKCMELLKNVILIIAFLDSLLKNNLKTSDDVRTMSMYTVFKNALKHMYAALTQTLKSDAQIRDKVILLKCVQDILLCEYDRLLNTEIRIHIDEDCFHCIYDIIKRDIESEDGDTYYETDIDYSTIGLKQNCIYLLAAYCRKQSVYTDEISKCILEQDLYNFTSEFEIDCAFRCIAILNDVTVEQPPLELIFSLMQVMCRDLFRNPKATCVLLKILDQMLEQIWSQDDDVMRQNCLIMIKGYLQRCSKMPSDVAAIVYKCVAKILKFNNNRNIDLHNSFEQALIEKLKGDNHAIRLYCCHLLTLVAGNFSDKDIQTLTDNLKEMFVINVSDNKEIILKDESMNRTTTILHCFYILATSRTSSIHDIIIKVLLFQNEKAMDKNMITKMLNLLTQKVTSSSIDAYMNMNILRVLHFWCKRYKSFDNLPIDLFGFENSDDFLEKHMKWLVTTDVLWRNNGVVENSDVFKQFKIRTRKSDEDLIETCFSNIILLCLPHIVIDKYKLKIENHFSTKATESAQRMFHSTRHILKNERWSNLFVENLGELLLLIVTYLSDQIDAAELFHVRFTHKPDLYTYSKCVFSAILRFFGELIDGNIMQYLCENQPLVILNILFKLWNNVLREKVFHFKVLSFHAYISFVDHIPLGYSSDAIFCNYLCNSIAHAIKDSKNKEDVNILAEGLKLVVKKILTQTPPNAENIQRLTLSKIISILNIKIEKGFTDCEALLKYLTTDMKEYFTESVDIVDYINLISDDVEITSNSSKIQFLNELKTYLLSLSNASRNTLSKMYHFLKRNKGFVKELYRDLNVKGFSEDCETSLIHKVVFTLTNLLKNETDEEIIVEACNCLSEIGTYDMKTLVTVPPADTRQIRDLNPKQYFAVLALKSLSELLFDEDPNVSNKITKALNRLFKFRDGIAALDMVNIDKEILKSLLPTDCDIDAEYKIDNSKFDKYNAIEYWVPQKNERHTEWVTRITLALLDMIASHTNYLNSLSAVCSAKPDFCRNIMPAIFGLIMYCSTDIHTDVFGEQLNQVFKYMMDLSFDSNFDSSVVGSDFKKSSKLDNDNKIITEYLLDVVNFVRIQKKQYKTTRGRARAATHVRLRSARVCGAAARAGLPWAALYYGELSVADCAATDDERDLVRGIFRDCYVAIGEMDAIDGCGIAHLTSDQEKRKHLINTGQFTDALLLYDIALSRGTNEELMYGAVTSLHKSGMHHLALQYIKSYPENDKLDDIKYDCLSYLGDWSDFVDTAELEKKSIIGNYDQDSVIKAMRYACLKDCINIQTSAEVTYKLQKPLSRAKLAVARLCQNLNMENCQNVYKIVANLHLFRDIESYFLVRCDKKLVTELIEEWRVDNIPIFNDFKHLEAIISQRSLILEQIAKVDSVNFLHINDLQLQYAELGLTNNRIQMAQRLVATVKNLETSKRVALLESQVSWAKGHKDIALSLLHSIITQDSDDVKLSAMSLRQYGLWMAESRRETARDIIHKYLEKSLKELSSNGDDDIRLKVYYDIAKFADAEYKQVVSYMKSSVFENKVKCMENMKGTAASLRTTQQSFTRREEKAVIQAKYRVNTVFKELDEAEIANTKAEKESFLQLAMRYYLLSLKQNDDNNLSVFRVISLWLDNPGLDFVDDEHGSFGQLLRAIPSWKFITVLPQLAPRISKENTVFAEHLRQLMKRCATDHPHHTLPLLFSLKNSEKDKCSGDAGEAEEAGEAGEAGEARVVAAGALLHELARRRPLARAAAQTEQLCDGTLRPPRHRAPRDRHAPSYGVPRFMESIIVQNIIIGGVQPSTKFYTPVKDAPRRNRWWQIICSRPNPDTDLAPRHEIPTLERDREKDREGYREKKREGEKDLKLKKKN</sequence>
<proteinExistence type="predicted"/>
<protein>
    <recommendedName>
        <fullName evidence="2">FAT domain-containing protein</fullName>
    </recommendedName>
</protein>
<dbReference type="InterPro" id="IPR038980">
    <property type="entry name" value="ATM_plant"/>
</dbReference>
<feature type="domain" description="FAT" evidence="2">
    <location>
        <begin position="1744"/>
        <end position="2335"/>
    </location>
</feature>
<organism evidence="3 4">
    <name type="scientific">Euphydryas editha</name>
    <name type="common">Edith's checkerspot</name>
    <dbReference type="NCBI Taxonomy" id="104508"/>
    <lineage>
        <taxon>Eukaryota</taxon>
        <taxon>Metazoa</taxon>
        <taxon>Ecdysozoa</taxon>
        <taxon>Arthropoda</taxon>
        <taxon>Hexapoda</taxon>
        <taxon>Insecta</taxon>
        <taxon>Pterygota</taxon>
        <taxon>Neoptera</taxon>
        <taxon>Endopterygota</taxon>
        <taxon>Lepidoptera</taxon>
        <taxon>Glossata</taxon>
        <taxon>Ditrysia</taxon>
        <taxon>Papilionoidea</taxon>
        <taxon>Nymphalidae</taxon>
        <taxon>Nymphalinae</taxon>
        <taxon>Euphydryas</taxon>
    </lineage>
</organism>
<dbReference type="GO" id="GO:0004674">
    <property type="term" value="F:protein serine/threonine kinase activity"/>
    <property type="evidence" value="ECO:0007669"/>
    <property type="project" value="InterPro"/>
</dbReference>
<feature type="region of interest" description="Disordered" evidence="1">
    <location>
        <begin position="2455"/>
        <end position="2497"/>
    </location>
</feature>
<feature type="region of interest" description="Disordered" evidence="1">
    <location>
        <begin position="2388"/>
        <end position="2408"/>
    </location>
</feature>
<comment type="caution">
    <text evidence="3">The sequence shown here is derived from an EMBL/GenBank/DDBJ whole genome shotgun (WGS) entry which is preliminary data.</text>
</comment>
<dbReference type="GO" id="GO:0006974">
    <property type="term" value="P:DNA damage response"/>
    <property type="evidence" value="ECO:0007669"/>
    <property type="project" value="InterPro"/>
</dbReference>
<accession>A0AAU9V005</accession>
<reference evidence="3" key="1">
    <citation type="submission" date="2022-03" db="EMBL/GenBank/DDBJ databases">
        <authorList>
            <person name="Tunstrom K."/>
        </authorList>
    </citation>
    <scope>NUCLEOTIDE SEQUENCE</scope>
</reference>
<evidence type="ECO:0000259" key="2">
    <source>
        <dbReference type="PROSITE" id="PS51189"/>
    </source>
</evidence>
<dbReference type="EMBL" id="CAKOGL010000027">
    <property type="protein sequence ID" value="CAH2104652.1"/>
    <property type="molecule type" value="Genomic_DNA"/>
</dbReference>
<dbReference type="PANTHER" id="PTHR37079">
    <property type="entry name" value="SERINE/THREONINE-PROTEIN KINASE ATM"/>
    <property type="match status" value="1"/>
</dbReference>
<dbReference type="InterPro" id="IPR021668">
    <property type="entry name" value="TAN"/>
</dbReference>
<dbReference type="SMART" id="SM01342">
    <property type="entry name" value="TAN"/>
    <property type="match status" value="1"/>
</dbReference>
<dbReference type="SUPFAM" id="SSF48371">
    <property type="entry name" value="ARM repeat"/>
    <property type="match status" value="2"/>
</dbReference>
<dbReference type="Pfam" id="PF11640">
    <property type="entry name" value="TAN"/>
    <property type="match status" value="1"/>
</dbReference>
<evidence type="ECO:0000256" key="1">
    <source>
        <dbReference type="SAM" id="MobiDB-lite"/>
    </source>
</evidence>
<dbReference type="PANTHER" id="PTHR37079:SF4">
    <property type="entry name" value="SERINE_THREONINE-PROTEIN KINASE ATM"/>
    <property type="match status" value="1"/>
</dbReference>
<name>A0AAU9V005_EUPED</name>
<feature type="compositionally biased region" description="Basic and acidic residues" evidence="1">
    <location>
        <begin position="2460"/>
        <end position="2491"/>
    </location>
</feature>
<gene>
    <name evidence="3" type="ORF">EEDITHA_LOCUS18998</name>
</gene>
<keyword evidence="4" id="KW-1185">Reference proteome</keyword>
<dbReference type="InterPro" id="IPR014009">
    <property type="entry name" value="PIK_FAT"/>
</dbReference>
<dbReference type="Proteomes" id="UP001153954">
    <property type="component" value="Unassembled WGS sequence"/>
</dbReference>
<dbReference type="PROSITE" id="PS51189">
    <property type="entry name" value="FAT"/>
    <property type="match status" value="1"/>
</dbReference>
<dbReference type="InterPro" id="IPR016024">
    <property type="entry name" value="ARM-type_fold"/>
</dbReference>
<evidence type="ECO:0000313" key="4">
    <source>
        <dbReference type="Proteomes" id="UP001153954"/>
    </source>
</evidence>